<protein>
    <submittedName>
        <fullName evidence="1">Uncharacterized protein</fullName>
    </submittedName>
</protein>
<name>A0AA37WKP1_9GAMM</name>
<evidence type="ECO:0000313" key="2">
    <source>
        <dbReference type="Proteomes" id="UP001156870"/>
    </source>
</evidence>
<evidence type="ECO:0000313" key="1">
    <source>
        <dbReference type="EMBL" id="GLS24814.1"/>
    </source>
</evidence>
<organism evidence="1 2">
    <name type="scientific">Marinibactrum halimedae</name>
    <dbReference type="NCBI Taxonomy" id="1444977"/>
    <lineage>
        <taxon>Bacteria</taxon>
        <taxon>Pseudomonadati</taxon>
        <taxon>Pseudomonadota</taxon>
        <taxon>Gammaproteobacteria</taxon>
        <taxon>Cellvibrionales</taxon>
        <taxon>Cellvibrionaceae</taxon>
        <taxon>Marinibactrum</taxon>
    </lineage>
</organism>
<sequence>MKINNGEPFTEAKALIKVEDVDYPRLCRLCCDFNFRVATLNSHQESNENTNRHTEKYTNHFKLVSLSDNASTSASPECGSMNALEEYVQNHMTDILHDYLFGDTTDLETESSQELKFY</sequence>
<comment type="caution">
    <text evidence="1">The sequence shown here is derived from an EMBL/GenBank/DDBJ whole genome shotgun (WGS) entry which is preliminary data.</text>
</comment>
<dbReference type="RefSeq" id="WP_232592362.1">
    <property type="nucleotide sequence ID" value="NZ_BSPD01000020.1"/>
</dbReference>
<accession>A0AA37WKP1</accession>
<gene>
    <name evidence="1" type="ORF">GCM10007877_05280</name>
</gene>
<reference evidence="1 2" key="1">
    <citation type="journal article" date="2014" name="Int. J. Syst. Evol. Microbiol.">
        <title>Complete genome sequence of Corynebacterium casei LMG S-19264T (=DSM 44701T), isolated from a smear-ripened cheese.</title>
        <authorList>
            <consortium name="US DOE Joint Genome Institute (JGI-PGF)"/>
            <person name="Walter F."/>
            <person name="Albersmeier A."/>
            <person name="Kalinowski J."/>
            <person name="Ruckert C."/>
        </authorList>
    </citation>
    <scope>NUCLEOTIDE SEQUENCE [LARGE SCALE GENOMIC DNA]</scope>
    <source>
        <strain evidence="1 2">NBRC 110095</strain>
    </source>
</reference>
<dbReference type="EMBL" id="BSPD01000020">
    <property type="protein sequence ID" value="GLS24814.1"/>
    <property type="molecule type" value="Genomic_DNA"/>
</dbReference>
<dbReference type="AlphaFoldDB" id="A0AA37WKP1"/>
<keyword evidence="2" id="KW-1185">Reference proteome</keyword>
<dbReference type="Proteomes" id="UP001156870">
    <property type="component" value="Unassembled WGS sequence"/>
</dbReference>
<proteinExistence type="predicted"/>